<organism evidence="1">
    <name type="scientific">Cucumis melo</name>
    <name type="common">Muskmelon</name>
    <dbReference type="NCBI Taxonomy" id="3656"/>
    <lineage>
        <taxon>Eukaryota</taxon>
        <taxon>Viridiplantae</taxon>
        <taxon>Streptophyta</taxon>
        <taxon>Embryophyta</taxon>
        <taxon>Tracheophyta</taxon>
        <taxon>Spermatophyta</taxon>
        <taxon>Magnoliopsida</taxon>
        <taxon>eudicotyledons</taxon>
        <taxon>Gunneridae</taxon>
        <taxon>Pentapetalae</taxon>
        <taxon>rosids</taxon>
        <taxon>fabids</taxon>
        <taxon>Cucurbitales</taxon>
        <taxon>Cucurbitaceae</taxon>
        <taxon>Benincaseae</taxon>
        <taxon>Cucumis</taxon>
    </lineage>
</organism>
<name>A0A9I9E7C8_CUCME</name>
<dbReference type="Gramene" id="MELO3C029816.2.1">
    <property type="protein sequence ID" value="MELO3C029816.2.1"/>
    <property type="gene ID" value="MELO3C029816.2"/>
</dbReference>
<evidence type="ECO:0000313" key="1">
    <source>
        <dbReference type="EnsemblPlants" id="MELO3C029816.2.1"/>
    </source>
</evidence>
<dbReference type="AlphaFoldDB" id="A0A9I9E7C8"/>
<accession>A0A9I9E7C8</accession>
<reference evidence="1" key="1">
    <citation type="submission" date="2023-03" db="UniProtKB">
        <authorList>
            <consortium name="EnsemblPlants"/>
        </authorList>
    </citation>
    <scope>IDENTIFICATION</scope>
</reference>
<dbReference type="EnsemblPlants" id="MELO3C029816.2.1">
    <property type="protein sequence ID" value="MELO3C029816.2.1"/>
    <property type="gene ID" value="MELO3C029816.2"/>
</dbReference>
<protein>
    <submittedName>
        <fullName evidence="1">Uncharacterized protein</fullName>
    </submittedName>
</protein>
<sequence>GKQLREQLWTKRKRECRLEVTQTLVRIQSPKPKGFLRKVRPRRVRSGA</sequence>
<proteinExistence type="predicted"/>